<dbReference type="InterPro" id="IPR016167">
    <property type="entry name" value="FAD-bd_PCMH_sub1"/>
</dbReference>
<keyword evidence="7" id="KW-1185">Reference proteome</keyword>
<dbReference type="Pfam" id="PF01565">
    <property type="entry name" value="FAD_binding_4"/>
    <property type="match status" value="1"/>
</dbReference>
<dbReference type="InterPro" id="IPR016170">
    <property type="entry name" value="Cytok_DH_C_sf"/>
</dbReference>
<evidence type="ECO:0000256" key="2">
    <source>
        <dbReference type="ARBA" id="ARBA00022630"/>
    </source>
</evidence>
<evidence type="ECO:0000313" key="7">
    <source>
        <dbReference type="Proteomes" id="UP001138757"/>
    </source>
</evidence>
<dbReference type="InterPro" id="IPR016164">
    <property type="entry name" value="FAD-linked_Oxase-like_C"/>
</dbReference>
<evidence type="ECO:0000256" key="4">
    <source>
        <dbReference type="ARBA" id="ARBA00023002"/>
    </source>
</evidence>
<dbReference type="GO" id="GO:1903457">
    <property type="term" value="P:lactate catabolic process"/>
    <property type="evidence" value="ECO:0007669"/>
    <property type="project" value="TreeGrafter"/>
</dbReference>
<dbReference type="Gene3D" id="3.30.465.10">
    <property type="match status" value="1"/>
</dbReference>
<evidence type="ECO:0000259" key="5">
    <source>
        <dbReference type="PROSITE" id="PS51387"/>
    </source>
</evidence>
<sequence length="525" mass="58008">MQLTLPPGLSPQAFDAAVKALQGAVGAGWVMTTDEDRDAYADIYAPGPETLWGASGAVAPQTVEEIQAIVRIANEHKLPLWTVSRGKNLGYGTAAPRMPGCMVLDLGRMDKIIELDPELGYCVLEPGVGFIDLYERIQQDKLPLMMSVPGNGWGSVLGNALEHGIGYTPYGLNAKNLCGLEVVLGTGDLVRTGIGAMEKNQAWNLFPFGYGPTWDLMFSQSNFGIVTKAGMWLMPEPETSLELNLDIPKAEDIGWVVDTLTPLKLHGIIDQSIFIPSWLGKMVILGQRQDFWDKPSAIPEWRVQELLKEHKLGYWKVQIRLYGDETVNKAKAEIVKAAFKKHIDTPMQEVWWRRGDPTNVMDLTLGVPSAVPLQMGNWVGGKAAHMGFSPVVPATGKHVLDQMTRSRKIIDAHDVDFYASFTIGGRFCNNVNMLMYDRDKPEQVEGIKKLFNALIADAAANGYAEYRTHLGWMDAISDTFNFNDHALRRMNEKVKDVLDPNGILSPGKQGIWPTAYAAQRGKNLA</sequence>
<dbReference type="Pfam" id="PF02913">
    <property type="entry name" value="FAD-oxidase_C"/>
    <property type="match status" value="1"/>
</dbReference>
<accession>A0A9X1DBN7</accession>
<dbReference type="AlphaFoldDB" id="A0A9X1DBN7"/>
<protein>
    <submittedName>
        <fullName evidence="6">FAD-binding oxidoreductase</fullName>
    </submittedName>
</protein>
<dbReference type="GO" id="GO:0008720">
    <property type="term" value="F:D-lactate dehydrogenase (NAD+) activity"/>
    <property type="evidence" value="ECO:0007669"/>
    <property type="project" value="TreeGrafter"/>
</dbReference>
<comment type="cofactor">
    <cofactor evidence="1">
        <name>FAD</name>
        <dbReference type="ChEBI" id="CHEBI:57692"/>
    </cofactor>
</comment>
<proteinExistence type="predicted"/>
<organism evidence="6 7">
    <name type="scientific">Sphingobium nicotianae</name>
    <dbReference type="NCBI Taxonomy" id="2782607"/>
    <lineage>
        <taxon>Bacteria</taxon>
        <taxon>Pseudomonadati</taxon>
        <taxon>Pseudomonadota</taxon>
        <taxon>Alphaproteobacteria</taxon>
        <taxon>Sphingomonadales</taxon>
        <taxon>Sphingomonadaceae</taxon>
        <taxon>Sphingobium</taxon>
    </lineage>
</organism>
<keyword evidence="3" id="KW-0274">FAD</keyword>
<dbReference type="PANTHER" id="PTHR11748:SF114">
    <property type="entry name" value="ARYL-ALCOHOL OXIDASE VANILLYL-ALCOHOL OXIDASE (AFU_ORTHOLOGUE AFUA_3G09500)-RELATED"/>
    <property type="match status" value="1"/>
</dbReference>
<dbReference type="InterPro" id="IPR016166">
    <property type="entry name" value="FAD-bd_PCMH"/>
</dbReference>
<keyword evidence="2" id="KW-0285">Flavoprotein</keyword>
<comment type="caution">
    <text evidence="6">The sequence shown here is derived from an EMBL/GenBank/DDBJ whole genome shotgun (WGS) entry which is preliminary data.</text>
</comment>
<dbReference type="InterPro" id="IPR004113">
    <property type="entry name" value="FAD-bd_oxidored_4_C"/>
</dbReference>
<feature type="domain" description="FAD-binding PCMH-type" evidence="5">
    <location>
        <begin position="44"/>
        <end position="236"/>
    </location>
</feature>
<dbReference type="InterPro" id="IPR016169">
    <property type="entry name" value="FAD-bd_PCMH_sub2"/>
</dbReference>
<dbReference type="GO" id="GO:0071949">
    <property type="term" value="F:FAD binding"/>
    <property type="evidence" value="ECO:0007669"/>
    <property type="project" value="InterPro"/>
</dbReference>
<dbReference type="Gene3D" id="3.30.43.10">
    <property type="entry name" value="Uridine Diphospho-n-acetylenolpyruvylglucosamine Reductase, domain 2"/>
    <property type="match status" value="1"/>
</dbReference>
<dbReference type="SUPFAM" id="SSF56176">
    <property type="entry name" value="FAD-binding/transporter-associated domain-like"/>
    <property type="match status" value="1"/>
</dbReference>
<dbReference type="InterPro" id="IPR016171">
    <property type="entry name" value="Vanillyl_alc_oxidase_C-sub2"/>
</dbReference>
<dbReference type="Gene3D" id="3.40.462.10">
    <property type="entry name" value="FAD-linked oxidases, C-terminal domain"/>
    <property type="match status" value="1"/>
</dbReference>
<evidence type="ECO:0000313" key="6">
    <source>
        <dbReference type="EMBL" id="MBT2187012.1"/>
    </source>
</evidence>
<evidence type="ECO:0000256" key="3">
    <source>
        <dbReference type="ARBA" id="ARBA00022827"/>
    </source>
</evidence>
<name>A0A9X1DBN7_9SPHN</name>
<dbReference type="RefSeq" id="WP_214622767.1">
    <property type="nucleotide sequence ID" value="NZ_JAHGAW010000005.1"/>
</dbReference>
<dbReference type="SUPFAM" id="SSF55103">
    <property type="entry name" value="FAD-linked oxidases, C-terminal domain"/>
    <property type="match status" value="1"/>
</dbReference>
<dbReference type="InterPro" id="IPR036318">
    <property type="entry name" value="FAD-bd_PCMH-like_sf"/>
</dbReference>
<dbReference type="InterPro" id="IPR006094">
    <property type="entry name" value="Oxid_FAD_bind_N"/>
</dbReference>
<evidence type="ECO:0000256" key="1">
    <source>
        <dbReference type="ARBA" id="ARBA00001974"/>
    </source>
</evidence>
<dbReference type="PROSITE" id="PS51387">
    <property type="entry name" value="FAD_PCMH"/>
    <property type="match status" value="1"/>
</dbReference>
<keyword evidence="4" id="KW-0560">Oxidoreductase</keyword>
<reference evidence="6" key="1">
    <citation type="submission" date="2021-05" db="EMBL/GenBank/DDBJ databases">
        <title>Genome of Sphingobium sp. strain.</title>
        <authorList>
            <person name="Fan R."/>
        </authorList>
    </citation>
    <scope>NUCLEOTIDE SEQUENCE</scope>
    <source>
        <strain evidence="6">H33</strain>
    </source>
</reference>
<dbReference type="PANTHER" id="PTHR11748">
    <property type="entry name" value="D-LACTATE DEHYDROGENASE"/>
    <property type="match status" value="1"/>
</dbReference>
<dbReference type="GO" id="GO:0004458">
    <property type="term" value="F:D-lactate dehydrogenase (cytochrome) activity"/>
    <property type="evidence" value="ECO:0007669"/>
    <property type="project" value="TreeGrafter"/>
</dbReference>
<gene>
    <name evidence="6" type="ORF">KK488_08645</name>
</gene>
<dbReference type="Gene3D" id="1.10.45.10">
    <property type="entry name" value="Vanillyl-alcohol Oxidase, Chain A, domain 4"/>
    <property type="match status" value="1"/>
</dbReference>
<dbReference type="Proteomes" id="UP001138757">
    <property type="component" value="Unassembled WGS sequence"/>
</dbReference>
<dbReference type="EMBL" id="JAHGAW010000005">
    <property type="protein sequence ID" value="MBT2187012.1"/>
    <property type="molecule type" value="Genomic_DNA"/>
</dbReference>